<organism evidence="1">
    <name type="scientific">Anguilla anguilla</name>
    <name type="common">European freshwater eel</name>
    <name type="synonym">Muraena anguilla</name>
    <dbReference type="NCBI Taxonomy" id="7936"/>
    <lineage>
        <taxon>Eukaryota</taxon>
        <taxon>Metazoa</taxon>
        <taxon>Chordata</taxon>
        <taxon>Craniata</taxon>
        <taxon>Vertebrata</taxon>
        <taxon>Euteleostomi</taxon>
        <taxon>Actinopterygii</taxon>
        <taxon>Neopterygii</taxon>
        <taxon>Teleostei</taxon>
        <taxon>Anguilliformes</taxon>
        <taxon>Anguillidae</taxon>
        <taxon>Anguilla</taxon>
    </lineage>
</organism>
<evidence type="ECO:0000313" key="1">
    <source>
        <dbReference type="EMBL" id="JAH55908.1"/>
    </source>
</evidence>
<proteinExistence type="predicted"/>
<dbReference type="AlphaFoldDB" id="A0A0E9TT53"/>
<dbReference type="EMBL" id="GBXM01052669">
    <property type="protein sequence ID" value="JAH55908.1"/>
    <property type="molecule type" value="Transcribed_RNA"/>
</dbReference>
<dbReference type="EMBL" id="GBXM01050129">
    <property type="protein sequence ID" value="JAH58448.1"/>
    <property type="molecule type" value="Transcribed_RNA"/>
</dbReference>
<accession>A0A0E9TT53</accession>
<name>A0A0E9TT53_ANGAN</name>
<reference evidence="1" key="1">
    <citation type="submission" date="2014-11" db="EMBL/GenBank/DDBJ databases">
        <authorList>
            <person name="Amaro Gonzalez C."/>
        </authorList>
    </citation>
    <scope>NUCLEOTIDE SEQUENCE</scope>
</reference>
<reference evidence="1" key="2">
    <citation type="journal article" date="2015" name="Fish Shellfish Immunol.">
        <title>Early steps in the European eel (Anguilla anguilla)-Vibrio vulnificus interaction in the gills: Role of the RtxA13 toxin.</title>
        <authorList>
            <person name="Callol A."/>
            <person name="Pajuelo D."/>
            <person name="Ebbesson L."/>
            <person name="Teles M."/>
            <person name="MacKenzie S."/>
            <person name="Amaro C."/>
        </authorList>
    </citation>
    <scope>NUCLEOTIDE SEQUENCE</scope>
</reference>
<protein>
    <submittedName>
        <fullName evidence="1">Uncharacterized protein</fullName>
    </submittedName>
</protein>
<sequence>MGSCPGATGTPEYYRRFPCSSLALFLSDSSSLCWSHR</sequence>